<dbReference type="RefSeq" id="WP_087272146.1">
    <property type="nucleotide sequence ID" value="NZ_JBJGBV010000020.1"/>
</dbReference>
<dbReference type="InterPro" id="IPR001303">
    <property type="entry name" value="Aldolase_II/adducin_N"/>
</dbReference>
<dbReference type="InterPro" id="IPR036409">
    <property type="entry name" value="Aldolase_II/adducin_N_sf"/>
</dbReference>
<dbReference type="SUPFAM" id="SSF53639">
    <property type="entry name" value="AraD/HMP-PK domain-like"/>
    <property type="match status" value="1"/>
</dbReference>
<evidence type="ECO:0000313" key="3">
    <source>
        <dbReference type="EMBL" id="OUM71931.1"/>
    </source>
</evidence>
<dbReference type="EMBL" id="LOHF01000021">
    <property type="protein sequence ID" value="OUM71931.1"/>
    <property type="molecule type" value="Genomic_DNA"/>
</dbReference>
<accession>A0A1Y3P0B9</accession>
<dbReference type="OrthoDB" id="8859181at2"/>
<proteinExistence type="inferred from homology"/>
<dbReference type="Pfam" id="PF00596">
    <property type="entry name" value="Aldolase_II"/>
    <property type="match status" value="1"/>
</dbReference>
<evidence type="ECO:0000256" key="1">
    <source>
        <dbReference type="ARBA" id="ARBA00037961"/>
    </source>
</evidence>
<keyword evidence="4" id="KW-1185">Reference proteome</keyword>
<dbReference type="SMART" id="SM01007">
    <property type="entry name" value="Aldolase_II"/>
    <property type="match status" value="1"/>
</dbReference>
<reference evidence="3 4" key="1">
    <citation type="journal article" date="2017" name="Syst. Appl. Microbiol.">
        <title>Pseudomonas caspiana sp. nov., a citrus pathogen in the Pseudomonas syringae phylogenetic group.</title>
        <authorList>
            <person name="Busquets A."/>
            <person name="Gomila M."/>
            <person name="Beiki F."/>
            <person name="Mulet M."/>
            <person name="Rahimian H."/>
            <person name="Garcia-Valdes E."/>
            <person name="Lalucat J."/>
        </authorList>
    </citation>
    <scope>NUCLEOTIDE SEQUENCE [LARGE SCALE GENOMIC DNA]</scope>
    <source>
        <strain evidence="3 4">FBF102</strain>
    </source>
</reference>
<dbReference type="AlphaFoldDB" id="A0A1Y3P0B9"/>
<comment type="similarity">
    <text evidence="1">Belongs to the aldolase class II family.</text>
</comment>
<dbReference type="NCBIfam" id="NF004855">
    <property type="entry name" value="PRK06208.1"/>
    <property type="match status" value="1"/>
</dbReference>
<dbReference type="PANTHER" id="PTHR10672:SF3">
    <property type="entry name" value="PROTEIN HU-LI TAI SHAO"/>
    <property type="match status" value="1"/>
</dbReference>
<name>A0A1Y3P0B9_9PSED</name>
<dbReference type="Gene3D" id="3.40.225.10">
    <property type="entry name" value="Class II aldolase/adducin N-terminal domain"/>
    <property type="match status" value="1"/>
</dbReference>
<comment type="caution">
    <text evidence="3">The sequence shown here is derived from an EMBL/GenBank/DDBJ whole genome shotgun (WGS) entry which is preliminary data.</text>
</comment>
<evidence type="ECO:0000313" key="4">
    <source>
        <dbReference type="Proteomes" id="UP000195440"/>
    </source>
</evidence>
<dbReference type="InterPro" id="IPR051017">
    <property type="entry name" value="Aldolase-II_Adducin_sf"/>
</dbReference>
<dbReference type="GO" id="GO:0005996">
    <property type="term" value="P:monosaccharide metabolic process"/>
    <property type="evidence" value="ECO:0007669"/>
    <property type="project" value="UniProtKB-ARBA"/>
</dbReference>
<evidence type="ECO:0000259" key="2">
    <source>
        <dbReference type="SMART" id="SM01007"/>
    </source>
</evidence>
<protein>
    <submittedName>
        <fullName evidence="3">Aldolase</fullName>
    </submittedName>
</protein>
<dbReference type="GO" id="GO:0005856">
    <property type="term" value="C:cytoskeleton"/>
    <property type="evidence" value="ECO:0007669"/>
    <property type="project" value="TreeGrafter"/>
</dbReference>
<feature type="domain" description="Class II aldolase/adducin N-terminal" evidence="2">
    <location>
        <begin position="41"/>
        <end position="228"/>
    </location>
</feature>
<gene>
    <name evidence="3" type="ORF">AUC60_20735</name>
</gene>
<dbReference type="GO" id="GO:0051015">
    <property type="term" value="F:actin filament binding"/>
    <property type="evidence" value="ECO:0007669"/>
    <property type="project" value="TreeGrafter"/>
</dbReference>
<dbReference type="Proteomes" id="UP000195440">
    <property type="component" value="Unassembled WGS sequence"/>
</dbReference>
<organism evidence="3 4">
    <name type="scientific">Pseudomonas caspiana</name>
    <dbReference type="NCBI Taxonomy" id="1451454"/>
    <lineage>
        <taxon>Bacteria</taxon>
        <taxon>Pseudomonadati</taxon>
        <taxon>Pseudomonadota</taxon>
        <taxon>Gammaproteobacteria</taxon>
        <taxon>Pseudomonadales</taxon>
        <taxon>Pseudomonadaceae</taxon>
        <taxon>Pseudomonas</taxon>
    </lineage>
</organism>
<sequence>MSHAPTVTKSIYSLPHSNNRLTLDTVPRHADLLQERLHRKQRLAAAYRLFSRYGFEVGLAGHFTARDPIETDHYWINPLGVPFSRISVSQLLRVDAQGQVVEGDGLLNTSALDLHYGLQQARPEVVGIAHLHGFYGRTWSSLAQLFDPITAEAGAFVGDQAIFPRHDLRRADGTLEQDRDIVTGAFVDSFAGNNLLFWQNHGVWTVGETVESAAWRFILAEDVARSHLLARAAGVPVTPQVEPPSAQSRARNELFAWLNFQPLWDEIIAQQPDLMS</sequence>
<dbReference type="PANTHER" id="PTHR10672">
    <property type="entry name" value="ADDUCIN"/>
    <property type="match status" value="1"/>
</dbReference>